<keyword evidence="2" id="KW-1133">Transmembrane helix</keyword>
<dbReference type="InterPro" id="IPR023365">
    <property type="entry name" value="Sortase_dom-sf"/>
</dbReference>
<dbReference type="STRING" id="1797259.A2989_04735"/>
<protein>
    <recommendedName>
        <fullName evidence="5">Sortase</fullName>
    </recommendedName>
</protein>
<evidence type="ECO:0000313" key="3">
    <source>
        <dbReference type="EMBL" id="OGD04316.1"/>
    </source>
</evidence>
<feature type="transmembrane region" description="Helical" evidence="2">
    <location>
        <begin position="33"/>
        <end position="54"/>
    </location>
</feature>
<comment type="caution">
    <text evidence="3">The sequence shown here is derived from an EMBL/GenBank/DDBJ whole genome shotgun (WGS) entry which is preliminary data.</text>
</comment>
<name>A0A1F4ZEH1_9BACT</name>
<evidence type="ECO:0000313" key="4">
    <source>
        <dbReference type="Proteomes" id="UP000177080"/>
    </source>
</evidence>
<dbReference type="SUPFAM" id="SSF63817">
    <property type="entry name" value="Sortase"/>
    <property type="match status" value="1"/>
</dbReference>
<dbReference type="GO" id="GO:0016787">
    <property type="term" value="F:hydrolase activity"/>
    <property type="evidence" value="ECO:0007669"/>
    <property type="project" value="UniProtKB-KW"/>
</dbReference>
<sequence>MKSGVVYGKGAVGVVDIGKRVTVLKNVGRGLKAVGIVMVGYGVIAMIVIFGPLAKEEFRYFVNPKPQVTSLSEIPIIKSQVPKWEVPDENFSVYIPKIGAVSKVIENVDAGSEKEYLTALKLGVAQAKGLAHPGEKGTTFLFAHSAQPIDFARYNAVFYLLDRLILGDEVQLVYKGKLFIYKVSSVQRLASSDTRYLKPQDEEEILVLQTCWPPGTAWKRLVLTARRVMIY</sequence>
<keyword evidence="1" id="KW-0378">Hydrolase</keyword>
<proteinExistence type="predicted"/>
<dbReference type="EMBL" id="MEXN01000001">
    <property type="protein sequence ID" value="OGD04316.1"/>
    <property type="molecule type" value="Genomic_DNA"/>
</dbReference>
<evidence type="ECO:0000256" key="2">
    <source>
        <dbReference type="SAM" id="Phobius"/>
    </source>
</evidence>
<gene>
    <name evidence="3" type="ORF">A2989_04735</name>
</gene>
<keyword evidence="2" id="KW-0472">Membrane</keyword>
<reference evidence="3 4" key="1">
    <citation type="journal article" date="2016" name="Nat. Commun.">
        <title>Thousands of microbial genomes shed light on interconnected biogeochemical processes in an aquifer system.</title>
        <authorList>
            <person name="Anantharaman K."/>
            <person name="Brown C.T."/>
            <person name="Hug L.A."/>
            <person name="Sharon I."/>
            <person name="Castelle C.J."/>
            <person name="Probst A.J."/>
            <person name="Thomas B.C."/>
            <person name="Singh A."/>
            <person name="Wilkins M.J."/>
            <person name="Karaoz U."/>
            <person name="Brodie E.L."/>
            <person name="Williams K.H."/>
            <person name="Hubbard S.S."/>
            <person name="Banfield J.F."/>
        </authorList>
    </citation>
    <scope>NUCLEOTIDE SEQUENCE [LARGE SCALE GENOMIC DNA]</scope>
</reference>
<organism evidence="3 4">
    <name type="scientific">Candidatus Amesbacteria bacterium RIFCSPLOWO2_01_FULL_48_25</name>
    <dbReference type="NCBI Taxonomy" id="1797259"/>
    <lineage>
        <taxon>Bacteria</taxon>
        <taxon>Candidatus Amesiibacteriota</taxon>
    </lineage>
</organism>
<accession>A0A1F4ZEH1</accession>
<dbReference type="Pfam" id="PF04203">
    <property type="entry name" value="Sortase"/>
    <property type="match status" value="1"/>
</dbReference>
<dbReference type="Proteomes" id="UP000177080">
    <property type="component" value="Unassembled WGS sequence"/>
</dbReference>
<evidence type="ECO:0000256" key="1">
    <source>
        <dbReference type="ARBA" id="ARBA00022801"/>
    </source>
</evidence>
<evidence type="ECO:0008006" key="5">
    <source>
        <dbReference type="Google" id="ProtNLM"/>
    </source>
</evidence>
<dbReference type="InterPro" id="IPR005754">
    <property type="entry name" value="Sortase"/>
</dbReference>
<keyword evidence="2" id="KW-0812">Transmembrane</keyword>
<dbReference type="NCBIfam" id="TIGR01076">
    <property type="entry name" value="sortase_fam"/>
    <property type="match status" value="1"/>
</dbReference>
<dbReference type="Gene3D" id="2.40.260.10">
    <property type="entry name" value="Sortase"/>
    <property type="match status" value="1"/>
</dbReference>
<dbReference type="AlphaFoldDB" id="A0A1F4ZEH1"/>